<organism evidence="1">
    <name type="scientific">mine drainage metagenome</name>
    <dbReference type="NCBI Taxonomy" id="410659"/>
    <lineage>
        <taxon>unclassified sequences</taxon>
        <taxon>metagenomes</taxon>
        <taxon>ecological metagenomes</taxon>
    </lineage>
</organism>
<proteinExistence type="predicted"/>
<dbReference type="EMBL" id="MLJW01005211">
    <property type="protein sequence ID" value="OIQ68602.1"/>
    <property type="molecule type" value="Genomic_DNA"/>
</dbReference>
<name>A0A1J5PBM3_9ZZZZ</name>
<evidence type="ECO:0000313" key="1">
    <source>
        <dbReference type="EMBL" id="OIQ68602.1"/>
    </source>
</evidence>
<accession>A0A1J5PBM3</accession>
<reference evidence="1" key="1">
    <citation type="submission" date="2016-10" db="EMBL/GenBank/DDBJ databases">
        <title>Sequence of Gallionella enrichment culture.</title>
        <authorList>
            <person name="Poehlein A."/>
            <person name="Muehling M."/>
            <person name="Daniel R."/>
        </authorList>
    </citation>
    <scope>NUCLEOTIDE SEQUENCE</scope>
</reference>
<comment type="caution">
    <text evidence="1">The sequence shown here is derived from an EMBL/GenBank/DDBJ whole genome shotgun (WGS) entry which is preliminary data.</text>
</comment>
<gene>
    <name evidence="1" type="ORF">GALL_498040</name>
</gene>
<sequence length="190" mass="20547">MVSGKGLAGCNQFIQGLQSRFVVIAQASRVIKIDMGQLRTLFANLDELVHLLLVFGKSKTHFGIIERKHALGGCCVLVQGNGHGTERLHRQHGGIQARPVGTDHHHVVMLAQSGLVQAARQMLNQGGHGTPVDGLPDAVFFLAHGGALGSLAGMVEQKLRKSRLHESTVLFIAWQARMAWRLQVGGDDRA</sequence>
<dbReference type="AlphaFoldDB" id="A0A1J5PBM3"/>
<protein>
    <submittedName>
        <fullName evidence="1">Uncharacterized protein</fullName>
    </submittedName>
</protein>